<comment type="caution">
    <text evidence="2">The sequence shown here is derived from an EMBL/GenBank/DDBJ whole genome shotgun (WGS) entry which is preliminary data.</text>
</comment>
<dbReference type="OrthoDB" id="8453751at2"/>
<gene>
    <name evidence="2" type="ORF">DEM27_28650</name>
</gene>
<dbReference type="Proteomes" id="UP000245252">
    <property type="component" value="Unassembled WGS sequence"/>
</dbReference>
<accession>A0A2U2DHI8</accession>
<evidence type="ECO:0000313" key="2">
    <source>
        <dbReference type="EMBL" id="PWE52776.1"/>
    </source>
</evidence>
<sequence>MAGILSSILGALGNNTVGQSALPVNGPMTDMSQGGGLLSGVDGSGSAMGGGAMGAGNTSGGLFGTGFLDLNDPDTMMGLQLIANGSKPPGEMFSGIPQIAAYGQRMQQDRQERAAAERDRRDKLAQGSRTDEWIRQHRPDLAQFIGVVPTTELIKEAWKPKQKKLQVVDGKPFWVDEVAGTFEAAEGFEPQRKPLSTIGQLQEDYRTGAIDDIGFRVGMQGQLPKGMSLQWDENGAPSIVGNVSETPAFSVPSGFQLADPSNPDAGVKPIPGGPAEAIPAELAARIGMTDTFLKAYPDLRDEIAAGNVTGWIDRASVNDSSSQQAQTYRKIQSGVDALTRMLTGAGMNLAEASAYAERYLPSYSDDANSAAQKLDQLAQELEAARAAVVRGRGNLPSPSVTSTALNKARKAIAGGADREKVIQRLVENGIDPEGL</sequence>
<protein>
    <submittedName>
        <fullName evidence="2">Uncharacterized protein</fullName>
    </submittedName>
</protein>
<organism evidence="2 3">
    <name type="scientific">Metarhizobium album</name>
    <dbReference type="NCBI Taxonomy" id="2182425"/>
    <lineage>
        <taxon>Bacteria</taxon>
        <taxon>Pseudomonadati</taxon>
        <taxon>Pseudomonadota</taxon>
        <taxon>Alphaproteobacteria</taxon>
        <taxon>Hyphomicrobiales</taxon>
        <taxon>Rhizobiaceae</taxon>
        <taxon>Metarhizobium</taxon>
    </lineage>
</organism>
<feature type="region of interest" description="Disordered" evidence="1">
    <location>
        <begin position="105"/>
        <end position="132"/>
    </location>
</feature>
<feature type="region of interest" description="Disordered" evidence="1">
    <location>
        <begin position="23"/>
        <end position="42"/>
    </location>
</feature>
<evidence type="ECO:0000313" key="3">
    <source>
        <dbReference type="Proteomes" id="UP000245252"/>
    </source>
</evidence>
<name>A0A2U2DHI8_9HYPH</name>
<proteinExistence type="predicted"/>
<feature type="compositionally biased region" description="Gly residues" evidence="1">
    <location>
        <begin position="33"/>
        <end position="42"/>
    </location>
</feature>
<dbReference type="RefSeq" id="WP_109461676.1">
    <property type="nucleotide sequence ID" value="NZ_QFBC01000020.1"/>
</dbReference>
<dbReference type="AlphaFoldDB" id="A0A2U2DHI8"/>
<evidence type="ECO:0000256" key="1">
    <source>
        <dbReference type="SAM" id="MobiDB-lite"/>
    </source>
</evidence>
<reference evidence="2 3" key="1">
    <citation type="submission" date="2018-05" db="EMBL/GenBank/DDBJ databases">
        <title>The draft genome of strain NS-104.</title>
        <authorList>
            <person name="Hang P."/>
            <person name="Jiang J."/>
        </authorList>
    </citation>
    <scope>NUCLEOTIDE SEQUENCE [LARGE SCALE GENOMIC DNA]</scope>
    <source>
        <strain evidence="2 3">NS-104</strain>
    </source>
</reference>
<feature type="compositionally biased region" description="Basic and acidic residues" evidence="1">
    <location>
        <begin position="107"/>
        <end position="132"/>
    </location>
</feature>
<keyword evidence="3" id="KW-1185">Reference proteome</keyword>
<dbReference type="EMBL" id="QFBC01000020">
    <property type="protein sequence ID" value="PWE52776.1"/>
    <property type="molecule type" value="Genomic_DNA"/>
</dbReference>